<evidence type="ECO:0000256" key="7">
    <source>
        <dbReference type="ARBA" id="ARBA00022989"/>
    </source>
</evidence>
<dbReference type="GO" id="GO:0015293">
    <property type="term" value="F:symporter activity"/>
    <property type="evidence" value="ECO:0007669"/>
    <property type="project" value="UniProtKB-KW"/>
</dbReference>
<accession>W9SRE3</accession>
<evidence type="ECO:0000256" key="9">
    <source>
        <dbReference type="SAM" id="Phobius"/>
    </source>
</evidence>
<dbReference type="GO" id="GO:0016020">
    <property type="term" value="C:membrane"/>
    <property type="evidence" value="ECO:0007669"/>
    <property type="project" value="UniProtKB-SubCell"/>
</dbReference>
<keyword evidence="5 9" id="KW-0812">Transmembrane</keyword>
<reference evidence="11" key="1">
    <citation type="submission" date="2013-01" db="EMBL/GenBank/DDBJ databases">
        <title>Draft Genome Sequence of a Mulberry Tree, Morus notabilis C.K. Schneid.</title>
        <authorList>
            <person name="He N."/>
            <person name="Zhao S."/>
        </authorList>
    </citation>
    <scope>NUCLEOTIDE SEQUENCE</scope>
</reference>
<proteinExistence type="inferred from homology"/>
<comment type="subcellular location">
    <subcellularLocation>
        <location evidence="1">Membrane</location>
        <topology evidence="1">Multi-pass membrane protein</topology>
    </subcellularLocation>
</comment>
<evidence type="ECO:0000313" key="11">
    <source>
        <dbReference type="Proteomes" id="UP000030645"/>
    </source>
</evidence>
<dbReference type="Pfam" id="PF00083">
    <property type="entry name" value="Sugar_tr"/>
    <property type="match status" value="1"/>
</dbReference>
<dbReference type="Gene3D" id="1.20.1250.20">
    <property type="entry name" value="MFS general substrate transporter like domains"/>
    <property type="match status" value="1"/>
</dbReference>
<dbReference type="InterPro" id="IPR045262">
    <property type="entry name" value="STP/PLT_plant"/>
</dbReference>
<gene>
    <name evidence="10" type="ORF">L484_011950</name>
</gene>
<dbReference type="GO" id="GO:0015144">
    <property type="term" value="F:carbohydrate transmembrane transporter activity"/>
    <property type="evidence" value="ECO:0007669"/>
    <property type="project" value="InterPro"/>
</dbReference>
<dbReference type="AlphaFoldDB" id="W9SRE3"/>
<protein>
    <submittedName>
        <fullName evidence="10">Sugar carrier protein A</fullName>
    </submittedName>
</protein>
<dbReference type="Proteomes" id="UP000030645">
    <property type="component" value="Unassembled WGS sequence"/>
</dbReference>
<feature type="transmembrane region" description="Helical" evidence="9">
    <location>
        <begin position="27"/>
        <end position="46"/>
    </location>
</feature>
<keyword evidence="7 9" id="KW-1133">Transmembrane helix</keyword>
<evidence type="ECO:0000256" key="2">
    <source>
        <dbReference type="ARBA" id="ARBA00010992"/>
    </source>
</evidence>
<name>W9SRE3_9ROSA</name>
<organism evidence="10 11">
    <name type="scientific">Morus notabilis</name>
    <dbReference type="NCBI Taxonomy" id="981085"/>
    <lineage>
        <taxon>Eukaryota</taxon>
        <taxon>Viridiplantae</taxon>
        <taxon>Streptophyta</taxon>
        <taxon>Embryophyta</taxon>
        <taxon>Tracheophyta</taxon>
        <taxon>Spermatophyta</taxon>
        <taxon>Magnoliopsida</taxon>
        <taxon>eudicotyledons</taxon>
        <taxon>Gunneridae</taxon>
        <taxon>Pentapetalae</taxon>
        <taxon>rosids</taxon>
        <taxon>fabids</taxon>
        <taxon>Rosales</taxon>
        <taxon>Moraceae</taxon>
        <taxon>Moreae</taxon>
        <taxon>Morus</taxon>
    </lineage>
</organism>
<dbReference type="InterPro" id="IPR003663">
    <property type="entry name" value="Sugar/inositol_transpt"/>
</dbReference>
<dbReference type="PANTHER" id="PTHR23500">
    <property type="entry name" value="SOLUTE CARRIER FAMILY 2, FACILITATED GLUCOSE TRANSPORTER"/>
    <property type="match status" value="1"/>
</dbReference>
<evidence type="ECO:0000256" key="4">
    <source>
        <dbReference type="ARBA" id="ARBA00022597"/>
    </source>
</evidence>
<keyword evidence="8 9" id="KW-0472">Membrane</keyword>
<dbReference type="eggNOG" id="KOG0254">
    <property type="taxonomic scope" value="Eukaryota"/>
</dbReference>
<dbReference type="InterPro" id="IPR005828">
    <property type="entry name" value="MFS_sugar_transport-like"/>
</dbReference>
<evidence type="ECO:0000256" key="8">
    <source>
        <dbReference type="ARBA" id="ARBA00023136"/>
    </source>
</evidence>
<dbReference type="PRINTS" id="PR00171">
    <property type="entry name" value="SUGRTRNSPORT"/>
</dbReference>
<dbReference type="STRING" id="981085.W9SRE3"/>
<evidence type="ECO:0000256" key="5">
    <source>
        <dbReference type="ARBA" id="ARBA00022692"/>
    </source>
</evidence>
<dbReference type="PANTHER" id="PTHR23500:SF109">
    <property type="entry name" value="SUGAR TRANSPORT PROTEIN 7"/>
    <property type="match status" value="1"/>
</dbReference>
<evidence type="ECO:0000313" key="10">
    <source>
        <dbReference type="EMBL" id="EXC22226.1"/>
    </source>
</evidence>
<keyword evidence="6" id="KW-0769">Symport</keyword>
<evidence type="ECO:0000256" key="6">
    <source>
        <dbReference type="ARBA" id="ARBA00022847"/>
    </source>
</evidence>
<dbReference type="EMBL" id="KE345967">
    <property type="protein sequence ID" value="EXC22226.1"/>
    <property type="molecule type" value="Genomic_DNA"/>
</dbReference>
<keyword evidence="11" id="KW-1185">Reference proteome</keyword>
<sequence length="111" mass="12525">MFNVKQIIIATILGVKLGDHQDLSSNLSMLVMVAVCLFALAFGWSWDPLAWTIPSEIFPLETRSAGHCIGRKPSGAPIQEMTSEWGKHWFWTRMLPAYPEVDGNRRPRNLA</sequence>
<keyword evidence="4" id="KW-0762">Sugar transport</keyword>
<keyword evidence="3" id="KW-0813">Transport</keyword>
<comment type="similarity">
    <text evidence="2">Belongs to the major facilitator superfamily. Sugar transporter (TC 2.A.1.1) family.</text>
</comment>
<dbReference type="InterPro" id="IPR036259">
    <property type="entry name" value="MFS_trans_sf"/>
</dbReference>
<evidence type="ECO:0000256" key="1">
    <source>
        <dbReference type="ARBA" id="ARBA00004141"/>
    </source>
</evidence>
<evidence type="ECO:0000256" key="3">
    <source>
        <dbReference type="ARBA" id="ARBA00022448"/>
    </source>
</evidence>